<reference evidence="2" key="1">
    <citation type="journal article" date="2019" name="Int. J. Syst. Evol. Microbiol.">
        <title>The Global Catalogue of Microorganisms (GCM) 10K type strain sequencing project: providing services to taxonomists for standard genome sequencing and annotation.</title>
        <authorList>
            <consortium name="The Broad Institute Genomics Platform"/>
            <consortium name="The Broad Institute Genome Sequencing Center for Infectious Disease"/>
            <person name="Wu L."/>
            <person name="Ma J."/>
        </authorList>
    </citation>
    <scope>NUCLEOTIDE SEQUENCE [LARGE SCALE GENOMIC DNA]</scope>
    <source>
        <strain evidence="2">CCUG 63830</strain>
    </source>
</reference>
<accession>A0ABW1ZQC1</accession>
<evidence type="ECO:0000313" key="2">
    <source>
        <dbReference type="Proteomes" id="UP001596317"/>
    </source>
</evidence>
<name>A0ABW1ZQC1_9DEIO</name>
<comment type="caution">
    <text evidence="1">The sequence shown here is derived from an EMBL/GenBank/DDBJ whole genome shotgun (WGS) entry which is preliminary data.</text>
</comment>
<gene>
    <name evidence="1" type="ORF">ACFP90_22955</name>
</gene>
<evidence type="ECO:0000313" key="1">
    <source>
        <dbReference type="EMBL" id="MFC6662906.1"/>
    </source>
</evidence>
<proteinExistence type="predicted"/>
<dbReference type="RefSeq" id="WP_380058824.1">
    <property type="nucleotide sequence ID" value="NZ_JBHSWB010000002.1"/>
</dbReference>
<protein>
    <submittedName>
        <fullName evidence="1">Uncharacterized protein</fullName>
    </submittedName>
</protein>
<sequence>MTKREARPQGDLYSVVLEGSVQRVRHGWTREQLTRVGGDLQLGDCVRVTGECDTTGERLDRALGVIVDDYAEAEGPDFRVFVLGQSDAYECPVSQLTRIPKREALA</sequence>
<keyword evidence="2" id="KW-1185">Reference proteome</keyword>
<dbReference type="EMBL" id="JBHSWB010000002">
    <property type="protein sequence ID" value="MFC6662906.1"/>
    <property type="molecule type" value="Genomic_DNA"/>
</dbReference>
<organism evidence="1 2">
    <name type="scientific">Deinococcus multiflagellatus</name>
    <dbReference type="NCBI Taxonomy" id="1656887"/>
    <lineage>
        <taxon>Bacteria</taxon>
        <taxon>Thermotogati</taxon>
        <taxon>Deinococcota</taxon>
        <taxon>Deinococci</taxon>
        <taxon>Deinococcales</taxon>
        <taxon>Deinococcaceae</taxon>
        <taxon>Deinococcus</taxon>
    </lineage>
</organism>
<dbReference type="Proteomes" id="UP001596317">
    <property type="component" value="Unassembled WGS sequence"/>
</dbReference>